<evidence type="ECO:0000313" key="3">
    <source>
        <dbReference type="EMBL" id="RVX20480.1"/>
    </source>
</evidence>
<dbReference type="AlphaFoldDB" id="A0A438KH15"/>
<gene>
    <name evidence="3" type="primary">BGLU23</name>
    <name evidence="3" type="ORF">CK203_002918</name>
</gene>
<dbReference type="GO" id="GO:0004553">
    <property type="term" value="F:hydrolase activity, hydrolyzing O-glycosyl compounds"/>
    <property type="evidence" value="ECO:0007669"/>
    <property type="project" value="InterPro"/>
</dbReference>
<dbReference type="EMBL" id="QGNW01000006">
    <property type="protein sequence ID" value="RVX20480.1"/>
    <property type="molecule type" value="Genomic_DNA"/>
</dbReference>
<dbReference type="PANTHER" id="PTHR10353">
    <property type="entry name" value="GLYCOSYL HYDROLASE"/>
    <property type="match status" value="1"/>
</dbReference>
<evidence type="ECO:0000256" key="2">
    <source>
        <dbReference type="RuleBase" id="RU003690"/>
    </source>
</evidence>
<sequence length="423" mass="47129">MLMYVSENLATGFVLDHCNEGNTFVSGGYDVGITPPQRCSTPFGNCTEGNSSSEPYIAAHHILLAHASVVKLYWEKVSVMIRDMRHVHGYLTNVLLQNKQHGFIGINVFAMWFVPLTNTTEDIIATQRAQDFYLGWIVGALVFGDYPEIVKKRAGNKNSSLYHSRIQTIVLEKMFKFDKLTWMNQVSLYKMIHHQIRQELKHNAIDLPFAQCQRTNATSTLNDTGRVKYLQGYIGGLLDASKDGKAMAELKSMERRDENDGPKFDPGLAPSTLAEMTSHLASFLGLAPLLIRLKERRSKMGGPLASGIPLLMMVCHVAARWMDTRFSTHKGFLIQWLSLQKGLRTGCPDAPSDDVVSHSKRVLVGALSPYERLSETMVGNAAVRDRGECLCRMTVEVTCCHFLLSSHPAGDGMWTIAGCRDSV</sequence>
<proteinExistence type="inferred from homology"/>
<comment type="caution">
    <text evidence="3">The sequence shown here is derived from an EMBL/GenBank/DDBJ whole genome shotgun (WGS) entry which is preliminary data.</text>
</comment>
<protein>
    <submittedName>
        <fullName evidence="3">Putative beta-glucosidase 23</fullName>
    </submittedName>
</protein>
<dbReference type="PANTHER" id="PTHR10353:SF29">
    <property type="entry name" value="BETA-GLUCOSIDASE 11"/>
    <property type="match status" value="1"/>
</dbReference>
<dbReference type="InterPro" id="IPR001360">
    <property type="entry name" value="Glyco_hydro_1"/>
</dbReference>
<evidence type="ECO:0000256" key="1">
    <source>
        <dbReference type="ARBA" id="ARBA00010838"/>
    </source>
</evidence>
<organism evidence="3 4">
    <name type="scientific">Vitis vinifera</name>
    <name type="common">Grape</name>
    <dbReference type="NCBI Taxonomy" id="29760"/>
    <lineage>
        <taxon>Eukaryota</taxon>
        <taxon>Viridiplantae</taxon>
        <taxon>Streptophyta</taxon>
        <taxon>Embryophyta</taxon>
        <taxon>Tracheophyta</taxon>
        <taxon>Spermatophyta</taxon>
        <taxon>Magnoliopsida</taxon>
        <taxon>eudicotyledons</taxon>
        <taxon>Gunneridae</taxon>
        <taxon>Pentapetalae</taxon>
        <taxon>rosids</taxon>
        <taxon>Vitales</taxon>
        <taxon>Vitaceae</taxon>
        <taxon>Viteae</taxon>
        <taxon>Vitis</taxon>
    </lineage>
</organism>
<comment type="similarity">
    <text evidence="1 2">Belongs to the glycosyl hydrolase 1 family.</text>
</comment>
<accession>A0A438KH15</accession>
<dbReference type="Proteomes" id="UP000288805">
    <property type="component" value="Unassembled WGS sequence"/>
</dbReference>
<dbReference type="Gene3D" id="3.20.20.80">
    <property type="entry name" value="Glycosidases"/>
    <property type="match status" value="1"/>
</dbReference>
<dbReference type="GO" id="GO:0005975">
    <property type="term" value="P:carbohydrate metabolic process"/>
    <property type="evidence" value="ECO:0007669"/>
    <property type="project" value="InterPro"/>
</dbReference>
<dbReference type="InterPro" id="IPR017853">
    <property type="entry name" value="GH"/>
</dbReference>
<dbReference type="Pfam" id="PF00232">
    <property type="entry name" value="Glyco_hydro_1"/>
    <property type="match status" value="1"/>
</dbReference>
<name>A0A438KH15_VITVI</name>
<dbReference type="SUPFAM" id="SSF51445">
    <property type="entry name" value="(Trans)glycosidases"/>
    <property type="match status" value="1"/>
</dbReference>
<evidence type="ECO:0000313" key="4">
    <source>
        <dbReference type="Proteomes" id="UP000288805"/>
    </source>
</evidence>
<reference evidence="3 4" key="1">
    <citation type="journal article" date="2018" name="PLoS Genet.">
        <title>Population sequencing reveals clonal diversity and ancestral inbreeding in the grapevine cultivar Chardonnay.</title>
        <authorList>
            <person name="Roach M.J."/>
            <person name="Johnson D.L."/>
            <person name="Bohlmann J."/>
            <person name="van Vuuren H.J."/>
            <person name="Jones S.J."/>
            <person name="Pretorius I.S."/>
            <person name="Schmidt S.A."/>
            <person name="Borneman A.R."/>
        </authorList>
    </citation>
    <scope>NUCLEOTIDE SEQUENCE [LARGE SCALE GENOMIC DNA]</scope>
    <source>
        <strain evidence="4">cv. Chardonnay</strain>
        <tissue evidence="3">Leaf</tissue>
    </source>
</reference>